<proteinExistence type="predicted"/>
<protein>
    <recommendedName>
        <fullName evidence="3">Transmembrane protein</fullName>
    </recommendedName>
</protein>
<name>A0A7G1IR90_MYCKA</name>
<gene>
    <name evidence="1" type="ORF">NIIDMKKI_76850</name>
</gene>
<dbReference type="Proteomes" id="UP000516380">
    <property type="component" value="Chromosome"/>
</dbReference>
<evidence type="ECO:0008006" key="3">
    <source>
        <dbReference type="Google" id="ProtNLM"/>
    </source>
</evidence>
<dbReference type="AlphaFoldDB" id="A0A7G1IR90"/>
<reference evidence="1 2" key="1">
    <citation type="submission" date="2020-07" db="EMBL/GenBank/DDBJ databases">
        <title>Mycobacterium kansasii (former subtype) with zoonotic potential isolated from diseased indoor pet cat, Japan.</title>
        <authorList>
            <person name="Fukano H."/>
            <person name="Terazono T."/>
            <person name="Hoshino Y."/>
        </authorList>
    </citation>
    <scope>NUCLEOTIDE SEQUENCE [LARGE SCALE GENOMIC DNA]</scope>
    <source>
        <strain evidence="1 2">Kuro-I</strain>
    </source>
</reference>
<organism evidence="1 2">
    <name type="scientific">Mycobacterium kansasii</name>
    <dbReference type="NCBI Taxonomy" id="1768"/>
    <lineage>
        <taxon>Bacteria</taxon>
        <taxon>Bacillati</taxon>
        <taxon>Actinomycetota</taxon>
        <taxon>Actinomycetes</taxon>
        <taxon>Mycobacteriales</taxon>
        <taxon>Mycobacteriaceae</taxon>
        <taxon>Mycobacterium</taxon>
    </lineage>
</organism>
<dbReference type="InterPro" id="IPR008979">
    <property type="entry name" value="Galactose-bd-like_sf"/>
</dbReference>
<evidence type="ECO:0000313" key="2">
    <source>
        <dbReference type="Proteomes" id="UP000516380"/>
    </source>
</evidence>
<evidence type="ECO:0000313" key="1">
    <source>
        <dbReference type="EMBL" id="BCI92479.1"/>
    </source>
</evidence>
<sequence>MAIDGNPSTSWQTDTYTDAVPFPAFKNGVGLMLQLPKPTVVGAVTIDISSTGTKVEIRSSPNPNPSKLDDTSVLTSATALKPGHNTIAVKSSAPTSNLLVWISTLGTTDGKSRADISEITVQAAS</sequence>
<keyword evidence="2" id="KW-1185">Reference proteome</keyword>
<dbReference type="EMBL" id="AP023343">
    <property type="protein sequence ID" value="BCI92479.1"/>
    <property type="molecule type" value="Genomic_DNA"/>
</dbReference>
<dbReference type="SUPFAM" id="SSF49785">
    <property type="entry name" value="Galactose-binding domain-like"/>
    <property type="match status" value="1"/>
</dbReference>
<accession>A0A7G1IR90</accession>